<dbReference type="Gene3D" id="1.10.490.10">
    <property type="entry name" value="Globins"/>
    <property type="match status" value="1"/>
</dbReference>
<feature type="compositionally biased region" description="Basic and acidic residues" evidence="5">
    <location>
        <begin position="534"/>
        <end position="549"/>
    </location>
</feature>
<feature type="compositionally biased region" description="Basic and acidic residues" evidence="5">
    <location>
        <begin position="1291"/>
        <end position="1301"/>
    </location>
</feature>
<dbReference type="InterPro" id="IPR057249">
    <property type="entry name" value="Globin_CP_ADGB"/>
</dbReference>
<dbReference type="InterPro" id="IPR053033">
    <property type="entry name" value="Androglobin-like"/>
</dbReference>
<evidence type="ECO:0000313" key="8">
    <source>
        <dbReference type="EMBL" id="KAG9282503.1"/>
    </source>
</evidence>
<feature type="compositionally biased region" description="Low complexity" evidence="5">
    <location>
        <begin position="1"/>
        <end position="10"/>
    </location>
</feature>
<dbReference type="CDD" id="cd22307">
    <property type="entry name" value="Adgb_C_mid-like"/>
    <property type="match status" value="1"/>
</dbReference>
<evidence type="ECO:0000256" key="5">
    <source>
        <dbReference type="SAM" id="MobiDB-lite"/>
    </source>
</evidence>
<feature type="compositionally biased region" description="Polar residues" evidence="5">
    <location>
        <begin position="1302"/>
        <end position="1313"/>
    </location>
</feature>
<dbReference type="EMBL" id="JAICCE010000001">
    <property type="protein sequence ID" value="KAG9282503.1"/>
    <property type="molecule type" value="Genomic_DNA"/>
</dbReference>
<comment type="caution">
    <text evidence="8">The sequence shown here is derived from an EMBL/GenBank/DDBJ whole genome shotgun (WGS) entry which is preliminary data.</text>
</comment>
<sequence length="1526" mass="171296">MSKQQQQQQPAKKKKPSSSNAPSSLGHSPSKEVSSSVVSASECLGEVRRSRFPVWPEWNETEVSAEKWDVATTAKDGKVGKSPVSQFFDDPEGKVDLPASLKVHTWKRPSEYIINKVPFVVENESTFDLTSANEHLLSSELMRWIISEICILWKVCSQPTGEDTNPWRPWEHIYSLCKVAKGHVPLYNVYGKYVVKLYWMGCWRKITVDDSLPFDEQDKLLLPATTIQSELWPMLLAKAILKLANTDVVPSPRRELGEFTVIHCLTGWIPEIIPLQSRYAGKVWDFLRGAIPDFQVLEESSEESADFAAASDPETNESPSLNRGKEKDKKKGKDKDKDKKPSQSNEPLCAQSNTAIQPTDDSSVPPPAPQMVVCASYQPLHLQEKRTSVLGQMADSSERLRQYGLSKLYSHPVLLTRTRACPLVAVPESPPVPAWKLVRPRKKWNITDEPKETPVQKPEQYIEVSSPFINFRLMAMAAPLQLDSQPNGYRRRLCSSNLASFNETEESEGPNPTGHDITDNSLGSTDALDTNKVTAEDKRKDESIPHDADTAEAPPVLEKNKARETDKDKEKMTAADETSPAQLQSHDLEKTMLQEVWVHLHDFTKCFQSLVIFHNPDTYPHYSQKSQFKSYIASRGAATTQPSVVGSTNSAASGKLPESSGATHMQGSYEKCCDFLFVDNLLPTEILISFSALVHWGGTKDENKECVSRAGVLTAQPFSWKSIESQLPWIHIQTSACKAAILSLPPGRHVFRIHMMAPLGFHLQVCSMAPFVFGGEEEVMPHLDKESLRFSQQALLVLRALGGMVSSFSDPQELPSASRVLEEALCPPLHSKVANREHWRVFNEAVYHMFCSVLGRKLTSEELFAAQALTGDPIAQYSNTKDNDTPSADGAPEVSSKRQATEQEKQAATILQAGWKGYLVREILRAAKPGSEENQKVSQTLLEMWASVESDAEKHAESLLRYMITNNEQTMELFPCKEDEWTRITFADYSVPVPETTNSWMLIFREVFHVSKPLLLVPKMYSPLRNCLLHVINNETEEELPRVFNRVEPRIYTPNKAGYTFLAEAYSEDTPVIGGKWRMRLIGSQHPLPQLAREAPASTFAVKQFKDYYVPNEKNIICRHAVKVTCDHVATVQFQTSNANVHIKLSILDHEKEVASNQGKGHVIIPIYCFSASNVSSGTAEEHVGARWSQDGTDGGLGGASGKAKESDDCPPSASELLPAELGHKYIVQAEVLHKSWLLDDSLSVFIQTLRDIEQNEMRVFSDKLEDLVPPANSDQTSSEGQKSATKASRKPKDKEKDKASSKPSSRMEQTLDMSKPHWILRVVTENSEMEGMEMRKDTEELDQIKAIKLSWEAAKPGRAAKAHQTRLKHLESPRSPSNDEGNGTPLPKHNNNMDLTPFIRRTGKPVRLKNELIEEEQKTERLERIQSFRLFWETVQERHKQELLSRKELIRRQLETYDGMQVALAEERQKMLHAREKLRSRQLEEESQKRDVELTQEISSGSAADRFVLPSGNEEGGSSGPATSL</sequence>
<evidence type="ECO:0000259" key="6">
    <source>
        <dbReference type="PROSITE" id="PS50203"/>
    </source>
</evidence>
<feature type="compositionally biased region" description="Polar residues" evidence="5">
    <location>
        <begin position="342"/>
        <end position="362"/>
    </location>
</feature>
<feature type="region of interest" description="Disordered" evidence="5">
    <location>
        <begin position="1479"/>
        <end position="1526"/>
    </location>
</feature>
<evidence type="ECO:0000256" key="4">
    <source>
        <dbReference type="PROSITE-ProRule" id="PRU00239"/>
    </source>
</evidence>
<reference evidence="8 9" key="1">
    <citation type="submission" date="2021-07" db="EMBL/GenBank/DDBJ databases">
        <authorList>
            <person name="Imarazene B."/>
            <person name="Zahm M."/>
            <person name="Klopp C."/>
            <person name="Cabau C."/>
            <person name="Beille S."/>
            <person name="Jouanno E."/>
            <person name="Castinel A."/>
            <person name="Lluch J."/>
            <person name="Gil L."/>
            <person name="Kuchtly C."/>
            <person name="Lopez Roques C."/>
            <person name="Donnadieu C."/>
            <person name="Parrinello H."/>
            <person name="Journot L."/>
            <person name="Du K."/>
            <person name="Schartl M."/>
            <person name="Retaux S."/>
            <person name="Guiguen Y."/>
        </authorList>
    </citation>
    <scope>NUCLEOTIDE SEQUENCE [LARGE SCALE GENOMIC DNA]</scope>
    <source>
        <strain evidence="8">Pach_M1</strain>
        <tissue evidence="8">Testis</tissue>
    </source>
</reference>
<evidence type="ECO:0000256" key="3">
    <source>
        <dbReference type="ARBA" id="ARBA00023004"/>
    </source>
</evidence>
<dbReference type="InterPro" id="IPR000048">
    <property type="entry name" value="IQ_motif_EF-hand-BS"/>
</dbReference>
<feature type="compositionally biased region" description="Basic and acidic residues" evidence="5">
    <location>
        <begin position="323"/>
        <end position="341"/>
    </location>
</feature>
<dbReference type="SMART" id="SM00015">
    <property type="entry name" value="IQ"/>
    <property type="match status" value="1"/>
</dbReference>
<feature type="region of interest" description="Disordered" evidence="5">
    <location>
        <begin position="501"/>
        <end position="587"/>
    </location>
</feature>
<feature type="region of interest" description="Disordered" evidence="5">
    <location>
        <begin position="302"/>
        <end position="369"/>
    </location>
</feature>
<feature type="compositionally biased region" description="Basic residues" evidence="5">
    <location>
        <begin position="1359"/>
        <end position="1368"/>
    </location>
</feature>
<dbReference type="InterPro" id="IPR012292">
    <property type="entry name" value="Globin/Proto"/>
</dbReference>
<name>A0A8T2MDG9_ASTMX</name>
<dbReference type="GO" id="GO:0019825">
    <property type="term" value="F:oxygen binding"/>
    <property type="evidence" value="ECO:0007669"/>
    <property type="project" value="InterPro"/>
</dbReference>
<keyword evidence="1" id="KW-0349">Heme</keyword>
<feature type="region of interest" description="Disordered" evidence="5">
    <location>
        <begin position="1354"/>
        <end position="1398"/>
    </location>
</feature>
<dbReference type="PROSITE" id="PS52042">
    <property type="entry name" value="GLOBIN_CP_ADGB"/>
    <property type="match status" value="1"/>
</dbReference>
<dbReference type="InterPro" id="IPR038765">
    <property type="entry name" value="Papain-like_cys_pep_sf"/>
</dbReference>
<dbReference type="Pfam" id="PF22068">
    <property type="entry name" value="Androglobin_II"/>
    <property type="match status" value="1"/>
</dbReference>
<dbReference type="InterPro" id="IPR001300">
    <property type="entry name" value="Peptidase_C2_calpain_cat"/>
</dbReference>
<dbReference type="Proteomes" id="UP000752171">
    <property type="component" value="Unassembled WGS sequence"/>
</dbReference>
<keyword evidence="3" id="KW-0408">Iron</keyword>
<feature type="region of interest" description="Disordered" evidence="5">
    <location>
        <begin position="1267"/>
        <end position="1314"/>
    </location>
</feature>
<feature type="domain" description="Calpain catalytic" evidence="6">
    <location>
        <begin position="73"/>
        <end position="276"/>
    </location>
</feature>
<evidence type="ECO:0000259" key="7">
    <source>
        <dbReference type="PROSITE" id="PS52042"/>
    </source>
</evidence>
<dbReference type="GO" id="GO:0046872">
    <property type="term" value="F:metal ion binding"/>
    <property type="evidence" value="ECO:0007669"/>
    <property type="project" value="UniProtKB-KW"/>
</dbReference>
<comment type="caution">
    <text evidence="4">Lacks conserved residue(s) required for the propagation of feature annotation.</text>
</comment>
<dbReference type="SMART" id="SM00230">
    <property type="entry name" value="CysPc"/>
    <property type="match status" value="1"/>
</dbReference>
<dbReference type="PROSITE" id="PS50096">
    <property type="entry name" value="IQ"/>
    <property type="match status" value="1"/>
</dbReference>
<dbReference type="InterPro" id="IPR054094">
    <property type="entry name" value="Androglobin_IV"/>
</dbReference>
<dbReference type="Pfam" id="PF22070">
    <property type="entry name" value="Androglobin_V"/>
    <property type="match status" value="2"/>
</dbReference>
<dbReference type="GO" id="GO:0004198">
    <property type="term" value="F:calcium-dependent cysteine-type endopeptidase activity"/>
    <property type="evidence" value="ECO:0007669"/>
    <property type="project" value="InterPro"/>
</dbReference>
<dbReference type="GeneID" id="103045993"/>
<gene>
    <name evidence="8" type="primary">ADGB</name>
    <name evidence="8" type="ORF">AMEX_G1171</name>
</gene>
<dbReference type="GO" id="GO:0020037">
    <property type="term" value="F:heme binding"/>
    <property type="evidence" value="ECO:0007669"/>
    <property type="project" value="InterPro"/>
</dbReference>
<feature type="region of interest" description="Disordered" evidence="5">
    <location>
        <begin position="1181"/>
        <end position="1215"/>
    </location>
</feature>
<feature type="region of interest" description="Disordered" evidence="5">
    <location>
        <begin position="875"/>
        <end position="905"/>
    </location>
</feature>
<dbReference type="PANTHER" id="PTHR46298:SF1">
    <property type="entry name" value="ANDROGLOBIN"/>
    <property type="match status" value="1"/>
</dbReference>
<keyword evidence="2" id="KW-0479">Metal-binding</keyword>
<dbReference type="CTD" id="79747"/>
<evidence type="ECO:0000313" key="9">
    <source>
        <dbReference type="Proteomes" id="UP000752171"/>
    </source>
</evidence>
<dbReference type="InterPro" id="IPR054095">
    <property type="entry name" value="Androglobin_V"/>
</dbReference>
<feature type="domain" description="Globin" evidence="7">
    <location>
        <begin position="764"/>
        <end position="966"/>
    </location>
</feature>
<feature type="compositionally biased region" description="Polar residues" evidence="5">
    <location>
        <begin position="1273"/>
        <end position="1287"/>
    </location>
</feature>
<organism evidence="8 9">
    <name type="scientific">Astyanax mexicanus</name>
    <name type="common">Blind cave fish</name>
    <name type="synonym">Astyanax fasciatus mexicanus</name>
    <dbReference type="NCBI Taxonomy" id="7994"/>
    <lineage>
        <taxon>Eukaryota</taxon>
        <taxon>Metazoa</taxon>
        <taxon>Chordata</taxon>
        <taxon>Craniata</taxon>
        <taxon>Vertebrata</taxon>
        <taxon>Euteleostomi</taxon>
        <taxon>Actinopterygii</taxon>
        <taxon>Neopterygii</taxon>
        <taxon>Teleostei</taxon>
        <taxon>Ostariophysi</taxon>
        <taxon>Characiformes</taxon>
        <taxon>Characoidei</taxon>
        <taxon>Acestrorhamphidae</taxon>
        <taxon>Acestrorhamphinae</taxon>
        <taxon>Astyanax</taxon>
    </lineage>
</organism>
<dbReference type="Pfam" id="PF00648">
    <property type="entry name" value="Peptidase_C2"/>
    <property type="match status" value="1"/>
</dbReference>
<feature type="compositionally biased region" description="Polar residues" evidence="5">
    <location>
        <begin position="519"/>
        <end position="533"/>
    </location>
</feature>
<dbReference type="KEGG" id="amex:103045993"/>
<evidence type="ECO:0000256" key="2">
    <source>
        <dbReference type="ARBA" id="ARBA00022723"/>
    </source>
</evidence>
<dbReference type="PROSITE" id="PS50203">
    <property type="entry name" value="CALPAIN_CAT"/>
    <property type="match status" value="1"/>
</dbReference>
<feature type="compositionally biased region" description="Basic and acidic residues" evidence="5">
    <location>
        <begin position="895"/>
        <end position="905"/>
    </location>
</feature>
<dbReference type="GO" id="GO:0006508">
    <property type="term" value="P:proteolysis"/>
    <property type="evidence" value="ECO:0007669"/>
    <property type="project" value="InterPro"/>
</dbReference>
<protein>
    <submittedName>
        <fullName evidence="8">Androglobin</fullName>
    </submittedName>
</protein>
<feature type="region of interest" description="Disordered" evidence="5">
    <location>
        <begin position="1"/>
        <end position="37"/>
    </location>
</feature>
<proteinExistence type="predicted"/>
<dbReference type="Pfam" id="PF22069">
    <property type="entry name" value="Androglobin_IV"/>
    <property type="match status" value="1"/>
</dbReference>
<evidence type="ECO:0000256" key="1">
    <source>
        <dbReference type="ARBA" id="ARBA00022617"/>
    </source>
</evidence>
<dbReference type="PANTHER" id="PTHR46298">
    <property type="entry name" value="ANDROGLOBIN"/>
    <property type="match status" value="1"/>
</dbReference>
<feature type="compositionally biased region" description="Basic and acidic residues" evidence="5">
    <location>
        <begin position="558"/>
        <end position="574"/>
    </location>
</feature>
<accession>A0A8T2MDG9</accession>
<feature type="compositionally biased region" description="Basic and acidic residues" evidence="5">
    <location>
        <begin position="1479"/>
        <end position="1494"/>
    </location>
</feature>
<dbReference type="SUPFAM" id="SSF54001">
    <property type="entry name" value="Cysteine proteinases"/>
    <property type="match status" value="1"/>
</dbReference>
<dbReference type="InterPro" id="IPR054093">
    <property type="entry name" value="Androglobin_II"/>
</dbReference>